<accession>A0AAU7DVB8</accession>
<keyword evidence="4 7" id="KW-0812">Transmembrane</keyword>
<name>A0AAU7DVB8_9MICO</name>
<evidence type="ECO:0000256" key="3">
    <source>
        <dbReference type="ARBA" id="ARBA00022475"/>
    </source>
</evidence>
<keyword evidence="3" id="KW-1003">Cell membrane</keyword>
<evidence type="ECO:0000313" key="8">
    <source>
        <dbReference type="EMBL" id="XBH21210.1"/>
    </source>
</evidence>
<dbReference type="PANTHER" id="PTHR30106:SF1">
    <property type="entry name" value="UPF0324 MEMBRANE PROTEIN FN0533"/>
    <property type="match status" value="1"/>
</dbReference>
<feature type="transmembrane region" description="Helical" evidence="7">
    <location>
        <begin position="12"/>
        <end position="31"/>
    </location>
</feature>
<evidence type="ECO:0000256" key="5">
    <source>
        <dbReference type="ARBA" id="ARBA00022989"/>
    </source>
</evidence>
<evidence type="ECO:0000256" key="6">
    <source>
        <dbReference type="ARBA" id="ARBA00023136"/>
    </source>
</evidence>
<dbReference type="GO" id="GO:0005886">
    <property type="term" value="C:plasma membrane"/>
    <property type="evidence" value="ECO:0007669"/>
    <property type="project" value="UniProtKB-SubCell"/>
</dbReference>
<dbReference type="Pfam" id="PF03601">
    <property type="entry name" value="Cons_hypoth698"/>
    <property type="match status" value="1"/>
</dbReference>
<dbReference type="InterPro" id="IPR018383">
    <property type="entry name" value="UPF0324_pro"/>
</dbReference>
<feature type="transmembrane region" description="Helical" evidence="7">
    <location>
        <begin position="127"/>
        <end position="148"/>
    </location>
</feature>
<feature type="transmembrane region" description="Helical" evidence="7">
    <location>
        <begin position="311"/>
        <end position="332"/>
    </location>
</feature>
<gene>
    <name evidence="8" type="ORF">V5R04_13475</name>
</gene>
<evidence type="ECO:0000256" key="1">
    <source>
        <dbReference type="ARBA" id="ARBA00004651"/>
    </source>
</evidence>
<protein>
    <submittedName>
        <fullName evidence="8">Sulfate exporter family transporter</fullName>
    </submittedName>
</protein>
<dbReference type="PANTHER" id="PTHR30106">
    <property type="entry name" value="INNER MEMBRANE PROTEIN YEIH-RELATED"/>
    <property type="match status" value="1"/>
</dbReference>
<keyword evidence="6 7" id="KW-0472">Membrane</keyword>
<feature type="transmembrane region" description="Helical" evidence="7">
    <location>
        <begin position="245"/>
        <end position="268"/>
    </location>
</feature>
<feature type="transmembrane region" description="Helical" evidence="7">
    <location>
        <begin position="92"/>
        <end position="115"/>
    </location>
</feature>
<feature type="transmembrane region" description="Helical" evidence="7">
    <location>
        <begin position="280"/>
        <end position="299"/>
    </location>
</feature>
<evidence type="ECO:0000256" key="2">
    <source>
        <dbReference type="ARBA" id="ARBA00007977"/>
    </source>
</evidence>
<organism evidence="8">
    <name type="scientific">Jonesiaceae bacterium BS-20</name>
    <dbReference type="NCBI Taxonomy" id="3120821"/>
    <lineage>
        <taxon>Bacteria</taxon>
        <taxon>Bacillati</taxon>
        <taxon>Actinomycetota</taxon>
        <taxon>Actinomycetes</taxon>
        <taxon>Micrococcales</taxon>
        <taxon>Jonesiaceae</taxon>
    </lineage>
</organism>
<sequence length="333" mass="34559">MLTTVNSSRATAPLTPGILAAVTLGVSALVLGKWLPVVGGPVFAVLLGAGIVLGFGRCAGLQPGLKFASKWFLQIAVVLLGAKLSLKDISQIGLSSLPILIGTLGVCFLGGRFIGKALKIDDNTRTLITVGTGICGASAIATVAPVIAATAAQVSYAMSTIFLFNIGAVLLFPVLGNLLNLSDFDFGLFAGTAVNDTSSVVAAAATFSVAAMNYAVVVKLVRTLAIIPVAVTLGIKHAQVTYKPWYLRIFQYVPWFLIGFILLALLNSVAPLPPSAAEPITFLATMLITVALAAIALSTDIQAIKQAGFRPLILGAVLWALLIVTSLALLWLF</sequence>
<evidence type="ECO:0000256" key="7">
    <source>
        <dbReference type="SAM" id="Phobius"/>
    </source>
</evidence>
<feature type="transmembrane region" description="Helical" evidence="7">
    <location>
        <begin position="154"/>
        <end position="174"/>
    </location>
</feature>
<evidence type="ECO:0000256" key="4">
    <source>
        <dbReference type="ARBA" id="ARBA00022692"/>
    </source>
</evidence>
<feature type="transmembrane region" description="Helical" evidence="7">
    <location>
        <begin position="67"/>
        <end position="86"/>
    </location>
</feature>
<dbReference type="EMBL" id="CP146203">
    <property type="protein sequence ID" value="XBH21210.1"/>
    <property type="molecule type" value="Genomic_DNA"/>
</dbReference>
<reference evidence="8" key="1">
    <citation type="submission" date="2024-02" db="EMBL/GenBank/DDBJ databases">
        <title>Tomenella chthoni gen. nov. sp. nov., a member of the family Jonesiaceae isolated from bat guano.</title>
        <authorList>
            <person name="Miller S.L."/>
            <person name="King J."/>
            <person name="Sankaranarayanan K."/>
            <person name="Lawson P.A."/>
        </authorList>
    </citation>
    <scope>NUCLEOTIDE SEQUENCE</scope>
    <source>
        <strain evidence="8">BS-20</strain>
    </source>
</reference>
<comment type="subcellular location">
    <subcellularLocation>
        <location evidence="1">Cell membrane</location>
        <topology evidence="1">Multi-pass membrane protein</topology>
    </subcellularLocation>
</comment>
<proteinExistence type="inferred from homology"/>
<feature type="transmembrane region" description="Helical" evidence="7">
    <location>
        <begin position="37"/>
        <end position="55"/>
    </location>
</feature>
<dbReference type="AlphaFoldDB" id="A0AAU7DVB8"/>
<comment type="similarity">
    <text evidence="2">Belongs to the UPF0324 family.</text>
</comment>
<keyword evidence="5 7" id="KW-1133">Transmembrane helix</keyword>